<dbReference type="RefSeq" id="WP_296949241.1">
    <property type="nucleotide sequence ID" value="NZ_LT599021.1"/>
</dbReference>
<name>A0A212JKU1_9BACT</name>
<evidence type="ECO:0000313" key="2">
    <source>
        <dbReference type="EMBL" id="SBW00030.1"/>
    </source>
</evidence>
<dbReference type="AlphaFoldDB" id="A0A212JKU1"/>
<dbReference type="PROSITE" id="PS51257">
    <property type="entry name" value="PROKAR_LIPOPROTEIN"/>
    <property type="match status" value="1"/>
</dbReference>
<feature type="signal peptide" evidence="1">
    <location>
        <begin position="1"/>
        <end position="22"/>
    </location>
</feature>
<accession>A0A212JKU1</accession>
<evidence type="ECO:0000256" key="1">
    <source>
        <dbReference type="SAM" id="SignalP"/>
    </source>
</evidence>
<feature type="chain" id="PRO_5012216888" description="Lipoprotein SmpA/OmlA domain-containing protein" evidence="1">
    <location>
        <begin position="23"/>
        <end position="109"/>
    </location>
</feature>
<dbReference type="EMBL" id="FLUL01000001">
    <property type="protein sequence ID" value="SBW00030.1"/>
    <property type="molecule type" value="Genomic_DNA"/>
</dbReference>
<keyword evidence="1" id="KW-0732">Signal</keyword>
<proteinExistence type="predicted"/>
<reference evidence="2" key="1">
    <citation type="submission" date="2016-04" db="EMBL/GenBank/DDBJ databases">
        <authorList>
            <person name="Evans L.H."/>
            <person name="Alamgir A."/>
            <person name="Owens N."/>
            <person name="Weber N.D."/>
            <person name="Virtaneva K."/>
            <person name="Barbian K."/>
            <person name="Babar A."/>
            <person name="Rosenke K."/>
        </authorList>
    </citation>
    <scope>NUCLEOTIDE SEQUENCE</scope>
    <source>
        <strain evidence="2">86-2</strain>
    </source>
</reference>
<evidence type="ECO:0008006" key="3">
    <source>
        <dbReference type="Google" id="ProtNLM"/>
    </source>
</evidence>
<sequence length="109" mass="12548">MAKKLLLLITFSMFLFSCSTYNSMKNADKNIRNISIGMSQQQIVSIMGDQYEVVEAKDNVIVWGYKAFDEGIYKLRFVDGKLLGWNKVWLNKYEFENRPSPSSSSDTSK</sequence>
<organism evidence="2">
    <name type="scientific">uncultured Dysgonomonas sp</name>
    <dbReference type="NCBI Taxonomy" id="206096"/>
    <lineage>
        <taxon>Bacteria</taxon>
        <taxon>Pseudomonadati</taxon>
        <taxon>Bacteroidota</taxon>
        <taxon>Bacteroidia</taxon>
        <taxon>Bacteroidales</taxon>
        <taxon>Dysgonomonadaceae</taxon>
        <taxon>Dysgonomonas</taxon>
        <taxon>environmental samples</taxon>
    </lineage>
</organism>
<gene>
    <name evidence="2" type="ORF">KL86DYS2_11778</name>
</gene>
<protein>
    <recommendedName>
        <fullName evidence="3">Lipoprotein SmpA/OmlA domain-containing protein</fullName>
    </recommendedName>
</protein>